<dbReference type="InterPro" id="IPR046349">
    <property type="entry name" value="C1-like_sf"/>
</dbReference>
<feature type="region of interest" description="Disordered" evidence="2">
    <location>
        <begin position="81"/>
        <end position="111"/>
    </location>
</feature>
<dbReference type="PANTHER" id="PTHR46477">
    <property type="entry name" value="CYSTEINE/HISTIDINE-RICH C1 DOMAIN FAMILY PROTEIN"/>
    <property type="match status" value="1"/>
</dbReference>
<reference evidence="4 5" key="1">
    <citation type="journal article" date="2017" name="Nat. Commun.">
        <title>Genome assembly with in vitro proximity ligation data and whole-genome triplication in lettuce.</title>
        <authorList>
            <person name="Reyes-Chin-Wo S."/>
            <person name="Wang Z."/>
            <person name="Yang X."/>
            <person name="Kozik A."/>
            <person name="Arikit S."/>
            <person name="Song C."/>
            <person name="Xia L."/>
            <person name="Froenicke L."/>
            <person name="Lavelle D.O."/>
            <person name="Truco M.J."/>
            <person name="Xia R."/>
            <person name="Zhu S."/>
            <person name="Xu C."/>
            <person name="Xu H."/>
            <person name="Xu X."/>
            <person name="Cox K."/>
            <person name="Korf I."/>
            <person name="Meyers B.C."/>
            <person name="Michelmore R.W."/>
        </authorList>
    </citation>
    <scope>NUCLEOTIDE SEQUENCE [LARGE SCALE GENOMIC DNA]</scope>
    <source>
        <strain evidence="5">cv. Salinas</strain>
        <tissue evidence="4">Seedlings</tissue>
    </source>
</reference>
<gene>
    <name evidence="4" type="ORF">LSAT_V11C900483540</name>
</gene>
<evidence type="ECO:0000313" key="4">
    <source>
        <dbReference type="EMBL" id="KAJ0187952.1"/>
    </source>
</evidence>
<feature type="compositionally biased region" description="Polar residues" evidence="2">
    <location>
        <begin position="95"/>
        <end position="111"/>
    </location>
</feature>
<sequence length="363" mass="41569">MSIRPARKTFTFEIVSFHTCYGYEQKVTSAVGKDLVKIDPKDGHVTVSTHNAPQRVKLALEEKTRRKVVLLYELIPQNTNQSIRNQSHHGDRKSSITSSTSNHVAHSKSQSIRMTIRYQNRSIRHTADTSVGEGHNVSSSIRYGKSYHRHELTLTKGSLSSYKCSGCKELGIGNRYICNNCSYILHPDCMYYKRITTHKFLAGSTFKFHQTRFDSKDRYCDACGSDIEGFFYHCDITSKDLHPCCLKLTEMVHVGETKFMLRRKLTTECFYCSSRKKDYKDNCWCYSLESQDMQVHVSCMKDALRNCLKGERNNNMSTMVVVRHGKQTSEGLKWAQRLLKVAVCVLSGNPFPLLDVALELLIE</sequence>
<dbReference type="SUPFAM" id="SSF57889">
    <property type="entry name" value="Cysteine-rich domain"/>
    <property type="match status" value="2"/>
</dbReference>
<dbReference type="PANTHER" id="PTHR46477:SF5">
    <property type="entry name" value="PHORBOL-ESTER_DAG-TYPE DOMAIN-CONTAINING PROTEIN"/>
    <property type="match status" value="1"/>
</dbReference>
<organism evidence="4 5">
    <name type="scientific">Lactuca sativa</name>
    <name type="common">Garden lettuce</name>
    <dbReference type="NCBI Taxonomy" id="4236"/>
    <lineage>
        <taxon>Eukaryota</taxon>
        <taxon>Viridiplantae</taxon>
        <taxon>Streptophyta</taxon>
        <taxon>Embryophyta</taxon>
        <taxon>Tracheophyta</taxon>
        <taxon>Spermatophyta</taxon>
        <taxon>Magnoliopsida</taxon>
        <taxon>eudicotyledons</taxon>
        <taxon>Gunneridae</taxon>
        <taxon>Pentapetalae</taxon>
        <taxon>asterids</taxon>
        <taxon>campanulids</taxon>
        <taxon>Asterales</taxon>
        <taxon>Asteraceae</taxon>
        <taxon>Cichorioideae</taxon>
        <taxon>Cichorieae</taxon>
        <taxon>Lactucinae</taxon>
        <taxon>Lactuca</taxon>
    </lineage>
</organism>
<protein>
    <recommendedName>
        <fullName evidence="3">DC1 domain-containing protein</fullName>
    </recommendedName>
</protein>
<evidence type="ECO:0000256" key="1">
    <source>
        <dbReference type="ARBA" id="ARBA00022737"/>
    </source>
</evidence>
<keyword evidence="1" id="KW-0677">Repeat</keyword>
<accession>A0A9R1WWG4</accession>
<proteinExistence type="predicted"/>
<dbReference type="InterPro" id="IPR004146">
    <property type="entry name" value="DC1"/>
</dbReference>
<dbReference type="EMBL" id="NBSK02000009">
    <property type="protein sequence ID" value="KAJ0187952.1"/>
    <property type="molecule type" value="Genomic_DNA"/>
</dbReference>
<dbReference type="Proteomes" id="UP000235145">
    <property type="component" value="Unassembled WGS sequence"/>
</dbReference>
<dbReference type="Gramene" id="rna-gnl|WGS:NBSK|LSAT_9X65460_mrna">
    <property type="protein sequence ID" value="cds-PLY71158.1"/>
    <property type="gene ID" value="gene-LSAT_9X65460"/>
</dbReference>
<dbReference type="OrthoDB" id="1480693at2759"/>
<feature type="domain" description="DC1" evidence="3">
    <location>
        <begin position="147"/>
        <end position="190"/>
    </location>
</feature>
<evidence type="ECO:0000313" key="5">
    <source>
        <dbReference type="Proteomes" id="UP000235145"/>
    </source>
</evidence>
<comment type="caution">
    <text evidence="4">The sequence shown here is derived from an EMBL/GenBank/DDBJ whole genome shotgun (WGS) entry which is preliminary data.</text>
</comment>
<dbReference type="Pfam" id="PF03107">
    <property type="entry name" value="C1_2"/>
    <property type="match status" value="1"/>
</dbReference>
<name>A0A9R1WWG4_LACSA</name>
<evidence type="ECO:0000259" key="3">
    <source>
        <dbReference type="Pfam" id="PF03107"/>
    </source>
</evidence>
<keyword evidence="5" id="KW-1185">Reference proteome</keyword>
<dbReference type="AlphaFoldDB" id="A0A9R1WWG4"/>
<evidence type="ECO:0000256" key="2">
    <source>
        <dbReference type="SAM" id="MobiDB-lite"/>
    </source>
</evidence>